<comment type="caution">
    <text evidence="2">The sequence shown here is derived from an EMBL/GenBank/DDBJ whole genome shotgun (WGS) entry which is preliminary data.</text>
</comment>
<name>A0A085WJT4_9BACT</name>
<organism evidence="2 3">
    <name type="scientific">Hyalangium minutum</name>
    <dbReference type="NCBI Taxonomy" id="394096"/>
    <lineage>
        <taxon>Bacteria</taxon>
        <taxon>Pseudomonadati</taxon>
        <taxon>Myxococcota</taxon>
        <taxon>Myxococcia</taxon>
        <taxon>Myxococcales</taxon>
        <taxon>Cystobacterineae</taxon>
        <taxon>Archangiaceae</taxon>
        <taxon>Hyalangium</taxon>
    </lineage>
</organism>
<sequence>MGTSANVGTPGSDEEGHVRPRLRRPCLPGLGRAGRSGSCTT</sequence>
<keyword evidence="3" id="KW-1185">Reference proteome</keyword>
<gene>
    <name evidence="2" type="ORF">DB31_7184</name>
</gene>
<accession>A0A085WJT4</accession>
<evidence type="ECO:0000313" key="3">
    <source>
        <dbReference type="Proteomes" id="UP000028725"/>
    </source>
</evidence>
<reference evidence="2 3" key="1">
    <citation type="submission" date="2014-04" db="EMBL/GenBank/DDBJ databases">
        <title>Genome assembly of Hyalangium minutum DSM 14724.</title>
        <authorList>
            <person name="Sharma G."/>
            <person name="Subramanian S."/>
        </authorList>
    </citation>
    <scope>NUCLEOTIDE SEQUENCE [LARGE SCALE GENOMIC DNA]</scope>
    <source>
        <strain evidence="2 3">DSM 14724</strain>
    </source>
</reference>
<feature type="compositionally biased region" description="Low complexity" evidence="1">
    <location>
        <begin position="25"/>
        <end position="35"/>
    </location>
</feature>
<feature type="region of interest" description="Disordered" evidence="1">
    <location>
        <begin position="1"/>
        <end position="41"/>
    </location>
</feature>
<dbReference type="STRING" id="394096.DB31_7184"/>
<evidence type="ECO:0000256" key="1">
    <source>
        <dbReference type="SAM" id="MobiDB-lite"/>
    </source>
</evidence>
<dbReference type="AlphaFoldDB" id="A0A085WJT4"/>
<protein>
    <submittedName>
        <fullName evidence="2">Uncharacterized protein</fullName>
    </submittedName>
</protein>
<dbReference type="EMBL" id="JMCB01000006">
    <property type="protein sequence ID" value="KFE67947.1"/>
    <property type="molecule type" value="Genomic_DNA"/>
</dbReference>
<dbReference type="Proteomes" id="UP000028725">
    <property type="component" value="Unassembled WGS sequence"/>
</dbReference>
<evidence type="ECO:0000313" key="2">
    <source>
        <dbReference type="EMBL" id="KFE67947.1"/>
    </source>
</evidence>
<proteinExistence type="predicted"/>